<comment type="caution">
    <text evidence="2">The sequence shown here is derived from an EMBL/GenBank/DDBJ whole genome shotgun (WGS) entry which is preliminary data.</text>
</comment>
<evidence type="ECO:0000313" key="2">
    <source>
        <dbReference type="EMBL" id="MDX6805004.1"/>
    </source>
</evidence>
<proteinExistence type="predicted"/>
<gene>
    <name evidence="2" type="ORF">SCD90_02900</name>
</gene>
<evidence type="ECO:0000313" key="3">
    <source>
        <dbReference type="Proteomes" id="UP001274321"/>
    </source>
</evidence>
<protein>
    <submittedName>
        <fullName evidence="2">Glycosyltransferase family 25 protein</fullName>
    </submittedName>
</protein>
<accession>A0ABU4RJH6</accession>
<evidence type="ECO:0000259" key="1">
    <source>
        <dbReference type="Pfam" id="PF01755"/>
    </source>
</evidence>
<reference evidence="2 3" key="1">
    <citation type="submission" date="2023-11" db="EMBL/GenBank/DDBJ databases">
        <authorList>
            <person name="Bao R."/>
        </authorList>
    </citation>
    <scope>NUCLEOTIDE SEQUENCE [LARGE SCALE GENOMIC DNA]</scope>
    <source>
        <strain evidence="2 3">PJ23</strain>
    </source>
</reference>
<dbReference type="CDD" id="cd06532">
    <property type="entry name" value="Glyco_transf_25"/>
    <property type="match status" value="1"/>
</dbReference>
<dbReference type="RefSeq" id="WP_319843110.1">
    <property type="nucleotide sequence ID" value="NZ_JAXAFJ010000001.1"/>
</dbReference>
<dbReference type="InterPro" id="IPR002654">
    <property type="entry name" value="Glyco_trans_25"/>
</dbReference>
<feature type="domain" description="Glycosyl transferase family 25" evidence="1">
    <location>
        <begin position="7"/>
        <end position="174"/>
    </location>
</feature>
<keyword evidence="3" id="KW-1185">Reference proteome</keyword>
<dbReference type="Pfam" id="PF01755">
    <property type="entry name" value="Glyco_transf_25"/>
    <property type="match status" value="1"/>
</dbReference>
<dbReference type="Proteomes" id="UP001274321">
    <property type="component" value="Unassembled WGS sequence"/>
</dbReference>
<dbReference type="EMBL" id="JAXAFJ010000001">
    <property type="protein sequence ID" value="MDX6805004.1"/>
    <property type="molecule type" value="Genomic_DNA"/>
</dbReference>
<sequence length="258" mass="29515">MKPAFRIISLPGSDERRRAMARQMEQIGADWQFFDARRDAPERLRYRPQMARWMRGRELTPGELGCFASHVAVWRGLLETPGLDGLCVFEDDLLIDPTFFGRMAEFVRECPLGYVRFYGKLPVPTTRICDTIGRRQIVYFERPVYGTQAYWITRPMAERFLASIPEVVRPIDDEMDRCWAHGVPSAGVFPYPVIEVDFGSTIEGARRSLPALSPGDALHRQYHRAIEKVRRVSYYGRVATLGRRPLGPLLPAPLEVSA</sequence>
<organism evidence="2 3">
    <name type="scientific">Terrihabitans rhizophilus</name>
    <dbReference type="NCBI Taxonomy" id="3092662"/>
    <lineage>
        <taxon>Bacteria</taxon>
        <taxon>Pseudomonadati</taxon>
        <taxon>Pseudomonadota</taxon>
        <taxon>Alphaproteobacteria</taxon>
        <taxon>Hyphomicrobiales</taxon>
        <taxon>Terrihabitans</taxon>
    </lineage>
</organism>
<name>A0ABU4RJH6_9HYPH</name>